<evidence type="ECO:0000256" key="1">
    <source>
        <dbReference type="SAM" id="MobiDB-lite"/>
    </source>
</evidence>
<feature type="region of interest" description="Disordered" evidence="1">
    <location>
        <begin position="74"/>
        <end position="146"/>
    </location>
</feature>
<organism evidence="2 3">
    <name type="scientific">Cyanidium caldarium</name>
    <name type="common">Red alga</name>
    <dbReference type="NCBI Taxonomy" id="2771"/>
    <lineage>
        <taxon>Eukaryota</taxon>
        <taxon>Rhodophyta</taxon>
        <taxon>Bangiophyceae</taxon>
        <taxon>Cyanidiales</taxon>
        <taxon>Cyanidiaceae</taxon>
        <taxon>Cyanidium</taxon>
    </lineage>
</organism>
<accession>A0AAV9ISU3</accession>
<comment type="caution">
    <text evidence="2">The sequence shown here is derived from an EMBL/GenBank/DDBJ whole genome shotgun (WGS) entry which is preliminary data.</text>
</comment>
<dbReference type="Proteomes" id="UP001301350">
    <property type="component" value="Unassembled WGS sequence"/>
</dbReference>
<name>A0AAV9ISU3_CYACA</name>
<reference evidence="2 3" key="1">
    <citation type="submission" date="2022-07" db="EMBL/GenBank/DDBJ databases">
        <title>Genome-wide signatures of adaptation to extreme environments.</title>
        <authorList>
            <person name="Cho C.H."/>
            <person name="Yoon H.S."/>
        </authorList>
    </citation>
    <scope>NUCLEOTIDE SEQUENCE [LARGE SCALE GENOMIC DNA]</scope>
    <source>
        <strain evidence="2 3">DBV 063 E5</strain>
    </source>
</reference>
<protein>
    <submittedName>
        <fullName evidence="2">Uncharacterized protein</fullName>
    </submittedName>
</protein>
<evidence type="ECO:0000313" key="2">
    <source>
        <dbReference type="EMBL" id="KAK4535333.1"/>
    </source>
</evidence>
<feature type="region of interest" description="Disordered" evidence="1">
    <location>
        <begin position="209"/>
        <end position="249"/>
    </location>
</feature>
<feature type="compositionally biased region" description="Basic and acidic residues" evidence="1">
    <location>
        <begin position="87"/>
        <end position="123"/>
    </location>
</feature>
<gene>
    <name evidence="2" type="ORF">CDCA_CDCA04G1358</name>
</gene>
<proteinExistence type="predicted"/>
<dbReference type="EMBL" id="JANCYW010000004">
    <property type="protein sequence ID" value="KAK4535333.1"/>
    <property type="molecule type" value="Genomic_DNA"/>
</dbReference>
<dbReference type="AlphaFoldDB" id="A0AAV9ISU3"/>
<sequence>MEEYERLYWNMVSKNKAAMAAKHSLPATAFCGACTECGGMPLWAPEFGERLQGEARVRWDAWLAAFVRQVEANVPKEKEEEEEEEANVSKEEEKEKEEVVAPDEAKEERGGREDDLDASHASDEVLSTSDEAHTTAEEAFSGRETFVDWSADGDEADESGTMASPAADAWWEGSMEADGSVVHRVLEGEAEEDGYDRDAEDLQRQVVGKSPPAAEPTPHADASEVGEDGAPDTDSPATPPPAPNSPASASRLVLAPCPQCPTWGAELGRLVQQRAELEEQVHRRGAEVEHWRARLGEVLSERRALLVTQMEATRATCEYLSRPQLRIAAAATFARSPQDAAPSTVRHTDHDRGTCDKCAVLAQRVIELQTRVDMLAFHAQVNEAALLRLRSGTYVSATRSELRKELQALRQTLRFLTESTASSG</sequence>
<keyword evidence="3" id="KW-1185">Reference proteome</keyword>
<evidence type="ECO:0000313" key="3">
    <source>
        <dbReference type="Proteomes" id="UP001301350"/>
    </source>
</evidence>